<feature type="compositionally biased region" description="Basic residues" evidence="1">
    <location>
        <begin position="303"/>
        <end position="313"/>
    </location>
</feature>
<feature type="region of interest" description="Disordered" evidence="1">
    <location>
        <begin position="128"/>
        <end position="156"/>
    </location>
</feature>
<dbReference type="AlphaFoldDB" id="A0A9W8A6T3"/>
<feature type="compositionally biased region" description="Polar residues" evidence="1">
    <location>
        <begin position="392"/>
        <end position="403"/>
    </location>
</feature>
<feature type="region of interest" description="Disordered" evidence="1">
    <location>
        <begin position="611"/>
        <end position="712"/>
    </location>
</feature>
<dbReference type="OrthoDB" id="5572844at2759"/>
<accession>A0A9W8A6T3</accession>
<proteinExistence type="predicted"/>
<dbReference type="GO" id="GO:0003677">
    <property type="term" value="F:DNA binding"/>
    <property type="evidence" value="ECO:0007669"/>
    <property type="project" value="TreeGrafter"/>
</dbReference>
<organism evidence="2 3">
    <name type="scientific">Mycoemilia scoparia</name>
    <dbReference type="NCBI Taxonomy" id="417184"/>
    <lineage>
        <taxon>Eukaryota</taxon>
        <taxon>Fungi</taxon>
        <taxon>Fungi incertae sedis</taxon>
        <taxon>Zoopagomycota</taxon>
        <taxon>Kickxellomycotina</taxon>
        <taxon>Kickxellomycetes</taxon>
        <taxon>Kickxellales</taxon>
        <taxon>Kickxellaceae</taxon>
        <taxon>Mycoemilia</taxon>
    </lineage>
</organism>
<evidence type="ECO:0000256" key="1">
    <source>
        <dbReference type="SAM" id="MobiDB-lite"/>
    </source>
</evidence>
<sequence>MSPMETYYGLVETSFDVLILFEACRLGLIKQVQRRLSDSERMAIRSGSVFVWDEEQSGMKRWTDGRSWSPSRVQGCFLTYYEWEGRRRATVRQPTTPNSPTTTTAAAAGATGRMFSPAATPNDDHCRYHQPTTPGGIIYPDHTTTSSSSSSSSSSSFGTAYIPRYGQAQRQGATQVQQGCAKENGILKKALSVTTTDGRKLHLIAYYHKEDLNATNSSATRFLTPSSDPALKHIVIPPNMYPEVSPENQSCGNAADSAAAAGSSSPSHILPPYNYPGGGGDNVGNNATTSSTMYGGGGGGSHYAHHHHEKHAPHFCGQKQQQQQHSHGHHHNHHHSSATATSFYGPPSSDLLVGPPPPPSLGNEQLPNPHIRSHSHSSHSSSATVSSHFPYASSSVSPTTISQQRKRHSSDDYWSANSPHKMSFYHPRQDMVVAMGDEPAAYYRKKQCLDSTAALIPSKRFSVPVYDRSSSGTTTTNPISGGGNSGSSSNNSSTVPHFGTAPNVRHNTTHSNNGSGGLRIFSHYSALTPEDSSSSVSVSGAAAAAAAAPNLPPIRHISTSSFSNTCSSLLSSPPPLPPLTAPPGLTNSFSSKFSKKTPFLSPTSLFQNSSSGDKGLFTNNNGSNPSLLHTPRSPETTFTTTLKNGGSEGGRVFGPVEKISGVGSGRTVRKISYPSGLFYPRHHHHHHTPTTPSSSSSATISTAAAAAGGGGGSGSIVDTLYEQESGSGSKIGGSRYSLHRPSNLSILKTPPLLTSSSLSSSAAAAGCYNRQGFDIPTTPNTAPPCSTTSNNIKGNNSGGFALPPLKSAAATTPTFGFYKISSENSSSSGVGGGGGLMVSAKLCNLTATAYSEDRRQIDALNSSIKLK</sequence>
<protein>
    <submittedName>
        <fullName evidence="2">Gluconate transport-inducing protein</fullName>
    </submittedName>
</protein>
<feature type="compositionally biased region" description="Low complexity" evidence="1">
    <location>
        <begin position="689"/>
        <end position="706"/>
    </location>
</feature>
<dbReference type="PANTHER" id="PTHR28027:SF1">
    <property type="entry name" value="CAMP INDEPENDENT REGULATORY PROTEIN (AFU_ORTHOLOGUE AFUA_3G09640)"/>
    <property type="match status" value="1"/>
</dbReference>
<evidence type="ECO:0000313" key="2">
    <source>
        <dbReference type="EMBL" id="KAJ1918631.1"/>
    </source>
</evidence>
<feature type="compositionally biased region" description="Low complexity" evidence="1">
    <location>
        <begin position="143"/>
        <end position="156"/>
    </location>
</feature>
<evidence type="ECO:0000313" key="3">
    <source>
        <dbReference type="Proteomes" id="UP001150538"/>
    </source>
</evidence>
<dbReference type="PANTHER" id="PTHR28027">
    <property type="entry name" value="TRANSCRIPTIONAL REGULATOR MIT1"/>
    <property type="match status" value="1"/>
</dbReference>
<name>A0A9W8A6T3_9FUNG</name>
<reference evidence="2" key="1">
    <citation type="submission" date="2022-07" db="EMBL/GenBank/DDBJ databases">
        <title>Phylogenomic reconstructions and comparative analyses of Kickxellomycotina fungi.</title>
        <authorList>
            <person name="Reynolds N.K."/>
            <person name="Stajich J.E."/>
            <person name="Barry K."/>
            <person name="Grigoriev I.V."/>
            <person name="Crous P."/>
            <person name="Smith M.E."/>
        </authorList>
    </citation>
    <scope>NUCLEOTIDE SEQUENCE</scope>
    <source>
        <strain evidence="2">NBRC 100468</strain>
    </source>
</reference>
<dbReference type="InterPro" id="IPR018608">
    <property type="entry name" value="Gti1/Pac2"/>
</dbReference>
<comment type="caution">
    <text evidence="2">The sequence shown here is derived from an EMBL/GenBank/DDBJ whole genome shotgun (WGS) entry which is preliminary data.</text>
</comment>
<feature type="compositionally biased region" description="Polar residues" evidence="1">
    <location>
        <begin position="611"/>
        <end position="627"/>
    </location>
</feature>
<feature type="region of interest" description="Disordered" evidence="1">
    <location>
        <begin position="242"/>
        <end position="419"/>
    </location>
</feature>
<keyword evidence="3" id="KW-1185">Reference proteome</keyword>
<dbReference type="EMBL" id="JANBPU010000041">
    <property type="protein sequence ID" value="KAJ1918631.1"/>
    <property type="molecule type" value="Genomic_DNA"/>
</dbReference>
<dbReference type="Pfam" id="PF09729">
    <property type="entry name" value="Gti1_Pac2"/>
    <property type="match status" value="1"/>
</dbReference>
<feature type="compositionally biased region" description="Low complexity" evidence="1">
    <location>
        <begin position="469"/>
        <end position="479"/>
    </location>
</feature>
<feature type="compositionally biased region" description="Low complexity" evidence="1">
    <location>
        <begin position="254"/>
        <end position="267"/>
    </location>
</feature>
<feature type="region of interest" description="Disordered" evidence="1">
    <location>
        <begin position="464"/>
        <end position="500"/>
    </location>
</feature>
<gene>
    <name evidence="2" type="primary">PTH2_1</name>
    <name evidence="2" type="ORF">H4219_002504</name>
</gene>
<feature type="compositionally biased region" description="Low complexity" evidence="1">
    <location>
        <begin position="378"/>
        <end position="388"/>
    </location>
</feature>
<feature type="compositionally biased region" description="Basic residues" evidence="1">
    <location>
        <begin position="326"/>
        <end position="336"/>
    </location>
</feature>
<dbReference type="Proteomes" id="UP001150538">
    <property type="component" value="Unassembled WGS sequence"/>
</dbReference>